<organism evidence="13 14">
    <name type="scientific">Candidatus Fusicatenibacter merdavium</name>
    <dbReference type="NCBI Taxonomy" id="2838600"/>
    <lineage>
        <taxon>Bacteria</taxon>
        <taxon>Bacillati</taxon>
        <taxon>Bacillota</taxon>
        <taxon>Clostridia</taxon>
        <taxon>Lachnospirales</taxon>
        <taxon>Lachnospiraceae</taxon>
        <taxon>Fusicatenibacter</taxon>
    </lineage>
</organism>
<keyword evidence="2 8" id="KW-0859">Xylose metabolism</keyword>
<accession>A0A9D2BHT1</accession>
<keyword evidence="3 8" id="KW-0808">Transferase</keyword>
<dbReference type="GO" id="GO:0042732">
    <property type="term" value="P:D-xylose metabolic process"/>
    <property type="evidence" value="ECO:0007669"/>
    <property type="project" value="UniProtKB-KW"/>
</dbReference>
<comment type="similarity">
    <text evidence="1 8 9">Belongs to the FGGY kinase family.</text>
</comment>
<comment type="function">
    <text evidence="8">Catalyzes the phosphorylation of D-xylulose to D-xylulose 5-phosphate.</text>
</comment>
<comment type="catalytic activity">
    <reaction evidence="8 10">
        <text>D-xylulose + ATP = D-xylulose 5-phosphate + ADP + H(+)</text>
        <dbReference type="Rhea" id="RHEA:10964"/>
        <dbReference type="ChEBI" id="CHEBI:15378"/>
        <dbReference type="ChEBI" id="CHEBI:17140"/>
        <dbReference type="ChEBI" id="CHEBI:30616"/>
        <dbReference type="ChEBI" id="CHEBI:57737"/>
        <dbReference type="ChEBI" id="CHEBI:456216"/>
        <dbReference type="EC" id="2.7.1.17"/>
    </reaction>
</comment>
<evidence type="ECO:0000256" key="3">
    <source>
        <dbReference type="ARBA" id="ARBA00022679"/>
    </source>
</evidence>
<dbReference type="Gene3D" id="3.30.420.40">
    <property type="match status" value="2"/>
</dbReference>
<dbReference type="InterPro" id="IPR000577">
    <property type="entry name" value="Carb_kinase_FGGY"/>
</dbReference>
<keyword evidence="5 8" id="KW-0418">Kinase</keyword>
<dbReference type="GO" id="GO:0005524">
    <property type="term" value="F:ATP binding"/>
    <property type="evidence" value="ECO:0007669"/>
    <property type="project" value="UniProtKB-UniRule"/>
</dbReference>
<dbReference type="GO" id="GO:0005998">
    <property type="term" value="P:xylulose catabolic process"/>
    <property type="evidence" value="ECO:0007669"/>
    <property type="project" value="UniProtKB-UniRule"/>
</dbReference>
<gene>
    <name evidence="8 10 13" type="primary">xylB</name>
    <name evidence="13" type="ORF">H9734_03730</name>
</gene>
<evidence type="ECO:0000256" key="5">
    <source>
        <dbReference type="ARBA" id="ARBA00022777"/>
    </source>
</evidence>
<keyword evidence="4 8" id="KW-0547">Nucleotide-binding</keyword>
<feature type="active site" description="Proton acceptor" evidence="8">
    <location>
        <position position="237"/>
    </location>
</feature>
<dbReference type="PANTHER" id="PTHR43095">
    <property type="entry name" value="SUGAR KINASE"/>
    <property type="match status" value="1"/>
</dbReference>
<reference evidence="13" key="1">
    <citation type="journal article" date="2021" name="PeerJ">
        <title>Extensive microbial diversity within the chicken gut microbiome revealed by metagenomics and culture.</title>
        <authorList>
            <person name="Gilroy R."/>
            <person name="Ravi A."/>
            <person name="Getino M."/>
            <person name="Pursley I."/>
            <person name="Horton D.L."/>
            <person name="Alikhan N.F."/>
            <person name="Baker D."/>
            <person name="Gharbi K."/>
            <person name="Hall N."/>
            <person name="Watson M."/>
            <person name="Adriaenssens E.M."/>
            <person name="Foster-Nyarko E."/>
            <person name="Jarju S."/>
            <person name="Secka A."/>
            <person name="Antonio M."/>
            <person name="Oren A."/>
            <person name="Chaudhuri R.R."/>
            <person name="La Ragione R."/>
            <person name="Hildebrand F."/>
            <person name="Pallen M.J."/>
        </authorList>
    </citation>
    <scope>NUCLEOTIDE SEQUENCE</scope>
    <source>
        <strain evidence="13">CHK183-1962</strain>
    </source>
</reference>
<dbReference type="EC" id="2.7.1.17" evidence="8 10"/>
<dbReference type="SUPFAM" id="SSF53067">
    <property type="entry name" value="Actin-like ATPase domain"/>
    <property type="match status" value="2"/>
</dbReference>
<evidence type="ECO:0000256" key="10">
    <source>
        <dbReference type="RuleBase" id="RU364073"/>
    </source>
</evidence>
<dbReference type="HAMAP" id="MF_02220">
    <property type="entry name" value="XylB"/>
    <property type="match status" value="1"/>
</dbReference>
<dbReference type="AlphaFoldDB" id="A0A9D2BHT1"/>
<evidence type="ECO:0000256" key="7">
    <source>
        <dbReference type="ARBA" id="ARBA00023277"/>
    </source>
</evidence>
<evidence type="ECO:0000259" key="11">
    <source>
        <dbReference type="Pfam" id="PF00370"/>
    </source>
</evidence>
<dbReference type="InterPro" id="IPR043129">
    <property type="entry name" value="ATPase_NBD"/>
</dbReference>
<keyword evidence="6 8" id="KW-0067">ATP-binding</keyword>
<evidence type="ECO:0000256" key="6">
    <source>
        <dbReference type="ARBA" id="ARBA00022840"/>
    </source>
</evidence>
<evidence type="ECO:0000256" key="9">
    <source>
        <dbReference type="RuleBase" id="RU003733"/>
    </source>
</evidence>
<reference evidence="13" key="2">
    <citation type="submission" date="2021-04" db="EMBL/GenBank/DDBJ databases">
        <authorList>
            <person name="Gilroy R."/>
        </authorList>
    </citation>
    <scope>NUCLEOTIDE SEQUENCE</scope>
    <source>
        <strain evidence="13">CHK183-1962</strain>
    </source>
</reference>
<sequence length="489" mass="53539">MYYIGVDLGTSAVKLLMMDGSGKIMNIVSREYPISFPHPGWSEQKPEDWWEQSKEGIKELTEGFDKSQVAGISFGGQMHGLVILDSEDHVIRPAILWNDGRTQKQTDYLNNVIGKDKLSQYTANIAFAGFTAPKILWVKENEPENFAKICKIMLPKDYLAYKLSGSFCTDYSDASGMLLLDVQHKCWSKEMMEICGIREEQLAKLYESYEVVGTLKPEVAAELGLPESCKIVAGAGDNAAAAVGTGTVGDGMCNVSLGTSGTIFISSENFGVDSNNALHAFAHADGHYHLMGCMLSAASCNKWWMDEIIGTKDYSAEQAKITKLGENNVFFLPYLMGERSPHNNPNARGTFIGLTMDTTRADMTQAVLEGVAFAIRDSFEVAKSLGIQIERTKICGGGAKSPLWKKMIANILNIKVDSIESEEGPAMGGAMLAAVANGEFASVEDAAAKIVKVTETIEPEPELVAKYEEKYRKFAKIYPTVKDLFSELL</sequence>
<dbReference type="EMBL" id="DXEK01000061">
    <property type="protein sequence ID" value="HIX76691.1"/>
    <property type="molecule type" value="Genomic_DNA"/>
</dbReference>
<feature type="binding site" evidence="8">
    <location>
        <begin position="78"/>
        <end position="79"/>
    </location>
    <ligand>
        <name>substrate</name>
    </ligand>
</feature>
<dbReference type="InterPro" id="IPR050406">
    <property type="entry name" value="FGGY_Carb_Kinase"/>
</dbReference>
<dbReference type="InterPro" id="IPR018483">
    <property type="entry name" value="Carb_kinase_FGGY_CS"/>
</dbReference>
<evidence type="ECO:0000256" key="1">
    <source>
        <dbReference type="ARBA" id="ARBA00009156"/>
    </source>
</evidence>
<evidence type="ECO:0000256" key="8">
    <source>
        <dbReference type="HAMAP-Rule" id="MF_02220"/>
    </source>
</evidence>
<evidence type="ECO:0000256" key="2">
    <source>
        <dbReference type="ARBA" id="ARBA00022629"/>
    </source>
</evidence>
<evidence type="ECO:0000313" key="14">
    <source>
        <dbReference type="Proteomes" id="UP000886890"/>
    </source>
</evidence>
<dbReference type="Pfam" id="PF02782">
    <property type="entry name" value="FGGY_C"/>
    <property type="match status" value="1"/>
</dbReference>
<dbReference type="CDD" id="cd07808">
    <property type="entry name" value="ASKHA_NBD_FGGY_EcXK-like"/>
    <property type="match status" value="1"/>
</dbReference>
<feature type="domain" description="Carbohydrate kinase FGGY N-terminal" evidence="11">
    <location>
        <begin position="2"/>
        <end position="244"/>
    </location>
</feature>
<feature type="domain" description="Carbohydrate kinase FGGY C-terminal" evidence="12">
    <location>
        <begin position="254"/>
        <end position="436"/>
    </location>
</feature>
<dbReference type="PANTHER" id="PTHR43095:SF5">
    <property type="entry name" value="XYLULOSE KINASE"/>
    <property type="match status" value="1"/>
</dbReference>
<evidence type="ECO:0000256" key="4">
    <source>
        <dbReference type="ARBA" id="ARBA00022741"/>
    </source>
</evidence>
<name>A0A9D2BHT1_9FIRM</name>
<dbReference type="GO" id="GO:0004856">
    <property type="term" value="F:D-xylulokinase activity"/>
    <property type="evidence" value="ECO:0007669"/>
    <property type="project" value="UniProtKB-UniRule"/>
</dbReference>
<evidence type="ECO:0000259" key="12">
    <source>
        <dbReference type="Pfam" id="PF02782"/>
    </source>
</evidence>
<dbReference type="PROSITE" id="PS00933">
    <property type="entry name" value="FGGY_KINASES_1"/>
    <property type="match status" value="1"/>
</dbReference>
<dbReference type="InterPro" id="IPR018485">
    <property type="entry name" value="FGGY_C"/>
</dbReference>
<keyword evidence="7 8" id="KW-0119">Carbohydrate metabolism</keyword>
<feature type="site" description="Important for activity" evidence="8">
    <location>
        <position position="7"/>
    </location>
</feature>
<protein>
    <recommendedName>
        <fullName evidence="8 10">Xylulose kinase</fullName>
        <shortName evidence="8 10">Xylulokinase</shortName>
        <ecNumber evidence="8 10">2.7.1.17</ecNumber>
    </recommendedName>
</protein>
<proteinExistence type="inferred from homology"/>
<dbReference type="Proteomes" id="UP000886890">
    <property type="component" value="Unassembled WGS sequence"/>
</dbReference>
<dbReference type="PIRSF" id="PIRSF000538">
    <property type="entry name" value="GlpK"/>
    <property type="match status" value="1"/>
</dbReference>
<comment type="caution">
    <text evidence="13">The sequence shown here is derived from an EMBL/GenBank/DDBJ whole genome shotgun (WGS) entry which is preliminary data.</text>
</comment>
<dbReference type="InterPro" id="IPR006000">
    <property type="entry name" value="Xylulokinase"/>
</dbReference>
<dbReference type="InterPro" id="IPR018484">
    <property type="entry name" value="FGGY_N"/>
</dbReference>
<dbReference type="NCBIfam" id="TIGR01312">
    <property type="entry name" value="XylB"/>
    <property type="match status" value="1"/>
</dbReference>
<dbReference type="Pfam" id="PF00370">
    <property type="entry name" value="FGGY_N"/>
    <property type="match status" value="1"/>
</dbReference>
<evidence type="ECO:0000313" key="13">
    <source>
        <dbReference type="EMBL" id="HIX76691.1"/>
    </source>
</evidence>
<dbReference type="PROSITE" id="PS00445">
    <property type="entry name" value="FGGY_KINASES_2"/>
    <property type="match status" value="1"/>
</dbReference>